<dbReference type="Gene3D" id="3.40.50.720">
    <property type="entry name" value="NAD(P)-binding Rossmann-like Domain"/>
    <property type="match status" value="1"/>
</dbReference>
<dbReference type="SUPFAM" id="SSF51735">
    <property type="entry name" value="NAD(P)-binding Rossmann-fold domains"/>
    <property type="match status" value="1"/>
</dbReference>
<dbReference type="PANTHER" id="PTHR42760">
    <property type="entry name" value="SHORT-CHAIN DEHYDROGENASES/REDUCTASES FAMILY MEMBER"/>
    <property type="match status" value="1"/>
</dbReference>
<dbReference type="PANTHER" id="PTHR42760:SF135">
    <property type="entry name" value="BLL7886 PROTEIN"/>
    <property type="match status" value="1"/>
</dbReference>
<protein>
    <submittedName>
        <fullName evidence="2">Glucose 1-dehydrogenase</fullName>
        <ecNumber evidence="2">1.1.1.47</ecNumber>
    </submittedName>
</protein>
<evidence type="ECO:0000256" key="1">
    <source>
        <dbReference type="ARBA" id="ARBA00006484"/>
    </source>
</evidence>
<sequence length="265" mass="27509">MSSAQNPQFPIGALANLLKGEIAVVTGAGRGNGAAIAKGMALAGARVCIVDIDREAADRIAREIDPAGEGAIAIGWNIVDPAQGEEAADRIRRSFGAATILVNNAGVEAGGRIGDDDFEASWSRVMNVNLNGTLRAVAALLPDLRTNRGSIVNVASIQSFVSYQAGTSAYATSKGALAQLTRSLAADLAQDGIRVNAVAPGFFETAMTEGTRSDPERMSRFLARTPLQRMGHPNELVGPVVFLSSKLSTYVTGTILPVDGGLLSC</sequence>
<evidence type="ECO:0000313" key="2">
    <source>
        <dbReference type="EMBL" id="QGY80724.1"/>
    </source>
</evidence>
<dbReference type="InterPro" id="IPR036291">
    <property type="entry name" value="NAD(P)-bd_dom_sf"/>
</dbReference>
<dbReference type="RefSeq" id="WP_158900223.1">
    <property type="nucleotide sequence ID" value="NZ_CP035733.1"/>
</dbReference>
<dbReference type="Proteomes" id="UP000428803">
    <property type="component" value="Chromosome"/>
</dbReference>
<dbReference type="InterPro" id="IPR020904">
    <property type="entry name" value="Sc_DH/Rdtase_CS"/>
</dbReference>
<dbReference type="GO" id="GO:0030497">
    <property type="term" value="P:fatty acid elongation"/>
    <property type="evidence" value="ECO:0007669"/>
    <property type="project" value="TreeGrafter"/>
</dbReference>
<proteinExistence type="inferred from homology"/>
<dbReference type="EC" id="1.1.1.47" evidence="2"/>
<comment type="similarity">
    <text evidence="1">Belongs to the short-chain dehydrogenases/reductases (SDR) family.</text>
</comment>
<keyword evidence="3" id="KW-1185">Reference proteome</keyword>
<dbReference type="KEGG" id="slaa:EUU25_08890"/>
<gene>
    <name evidence="2" type="ORF">EUU25_08890</name>
</gene>
<reference evidence="3" key="1">
    <citation type="submission" date="2019-01" db="EMBL/GenBank/DDBJ databases">
        <title>Sphingorhabdus lacus sp.nov., isolated from an oligotrophic freshwater lake.</title>
        <authorList>
            <person name="Park M."/>
        </authorList>
    </citation>
    <scope>NUCLEOTIDE SEQUENCE [LARGE SCALE GENOMIC DNA]</scope>
    <source>
        <strain evidence="3">IMCC1753</strain>
    </source>
</reference>
<dbReference type="PROSITE" id="PS00061">
    <property type="entry name" value="ADH_SHORT"/>
    <property type="match status" value="1"/>
</dbReference>
<dbReference type="PRINTS" id="PR00081">
    <property type="entry name" value="GDHRDH"/>
</dbReference>
<organism evidence="2 3">
    <name type="scientific">Sphingorhabdus lacus</name>
    <dbReference type="NCBI Taxonomy" id="392610"/>
    <lineage>
        <taxon>Bacteria</taxon>
        <taxon>Pseudomonadati</taxon>
        <taxon>Pseudomonadota</taxon>
        <taxon>Alphaproteobacteria</taxon>
        <taxon>Sphingomonadales</taxon>
        <taxon>Sphingomonadaceae</taxon>
        <taxon>Sphingorhabdus</taxon>
    </lineage>
</organism>
<evidence type="ECO:0000313" key="3">
    <source>
        <dbReference type="Proteomes" id="UP000428803"/>
    </source>
</evidence>
<name>A0A6I6L7N4_9SPHN</name>
<dbReference type="GO" id="GO:0047936">
    <property type="term" value="F:glucose 1-dehydrogenase [NAD(P)+] activity"/>
    <property type="evidence" value="ECO:0007669"/>
    <property type="project" value="UniProtKB-EC"/>
</dbReference>
<dbReference type="PRINTS" id="PR00080">
    <property type="entry name" value="SDRFAMILY"/>
</dbReference>
<dbReference type="InterPro" id="IPR002347">
    <property type="entry name" value="SDR_fam"/>
</dbReference>
<dbReference type="Pfam" id="PF13561">
    <property type="entry name" value="adh_short_C2"/>
    <property type="match status" value="1"/>
</dbReference>
<dbReference type="FunFam" id="3.40.50.720:FF:000084">
    <property type="entry name" value="Short-chain dehydrogenase reductase"/>
    <property type="match status" value="1"/>
</dbReference>
<dbReference type="NCBIfam" id="NF005559">
    <property type="entry name" value="PRK07231.1"/>
    <property type="match status" value="1"/>
</dbReference>
<accession>A0A6I6L7N4</accession>
<dbReference type="AlphaFoldDB" id="A0A6I6L7N4"/>
<keyword evidence="2" id="KW-0560">Oxidoreductase</keyword>
<dbReference type="OrthoDB" id="5457012at2"/>
<dbReference type="EMBL" id="CP035733">
    <property type="protein sequence ID" value="QGY80724.1"/>
    <property type="molecule type" value="Genomic_DNA"/>
</dbReference>